<evidence type="ECO:0000259" key="3">
    <source>
        <dbReference type="PROSITE" id="PS50048"/>
    </source>
</evidence>
<dbReference type="EMBL" id="VYYT01000721">
    <property type="protein sequence ID" value="KAK2730060.1"/>
    <property type="molecule type" value="Genomic_DNA"/>
</dbReference>
<dbReference type="Pfam" id="PF11951">
    <property type="entry name" value="Fungal_trans_2"/>
    <property type="match status" value="1"/>
</dbReference>
<gene>
    <name evidence="4" type="ORF">CKAH01_09838</name>
</gene>
<dbReference type="InterPro" id="IPR001138">
    <property type="entry name" value="Zn2Cys6_DnaBD"/>
</dbReference>
<comment type="caution">
    <text evidence="4">The sequence shown here is derived from an EMBL/GenBank/DDBJ whole genome shotgun (WGS) entry which is preliminary data.</text>
</comment>
<evidence type="ECO:0000256" key="2">
    <source>
        <dbReference type="SAM" id="MobiDB-lite"/>
    </source>
</evidence>
<dbReference type="Gene3D" id="4.10.240.10">
    <property type="entry name" value="Zn(2)-C6 fungal-type DNA-binding domain"/>
    <property type="match status" value="1"/>
</dbReference>
<dbReference type="GO" id="GO:0000981">
    <property type="term" value="F:DNA-binding transcription factor activity, RNA polymerase II-specific"/>
    <property type="evidence" value="ECO:0007669"/>
    <property type="project" value="InterPro"/>
</dbReference>
<dbReference type="GO" id="GO:0008270">
    <property type="term" value="F:zinc ion binding"/>
    <property type="evidence" value="ECO:0007669"/>
    <property type="project" value="InterPro"/>
</dbReference>
<dbReference type="InterPro" id="IPR036864">
    <property type="entry name" value="Zn2-C6_fun-type_DNA-bd_sf"/>
</dbReference>
<dbReference type="CDD" id="cd00067">
    <property type="entry name" value="GAL4"/>
    <property type="match status" value="1"/>
</dbReference>
<dbReference type="PANTHER" id="PTHR47657:SF7">
    <property type="entry name" value="STEROL REGULATORY ELEMENT-BINDING PROTEIN ECM22"/>
    <property type="match status" value="1"/>
</dbReference>
<dbReference type="AlphaFoldDB" id="A0AAD9XZ44"/>
<feature type="region of interest" description="Disordered" evidence="2">
    <location>
        <begin position="1"/>
        <end position="59"/>
    </location>
</feature>
<dbReference type="PROSITE" id="PS50048">
    <property type="entry name" value="ZN2_CY6_FUNGAL_2"/>
    <property type="match status" value="1"/>
</dbReference>
<protein>
    <submittedName>
        <fullName evidence="4">C6 zinc finger domain-containing protein</fullName>
    </submittedName>
</protein>
<dbReference type="SUPFAM" id="SSF57701">
    <property type="entry name" value="Zn2/Cys6 DNA-binding domain"/>
    <property type="match status" value="1"/>
</dbReference>
<dbReference type="InterPro" id="IPR052400">
    <property type="entry name" value="Zn2-C6_fungal_TF"/>
</dbReference>
<dbReference type="PANTHER" id="PTHR47657">
    <property type="entry name" value="STEROL REGULATORY ELEMENT-BINDING PROTEIN ECM22"/>
    <property type="match status" value="1"/>
</dbReference>
<evidence type="ECO:0000313" key="4">
    <source>
        <dbReference type="EMBL" id="KAK2730060.1"/>
    </source>
</evidence>
<dbReference type="Proteomes" id="UP001281614">
    <property type="component" value="Unassembled WGS sequence"/>
</dbReference>
<proteinExistence type="predicted"/>
<dbReference type="PROSITE" id="PS00463">
    <property type="entry name" value="ZN2_CY6_FUNGAL_1"/>
    <property type="match status" value="1"/>
</dbReference>
<dbReference type="Pfam" id="PF00172">
    <property type="entry name" value="Zn_clus"/>
    <property type="match status" value="1"/>
</dbReference>
<reference evidence="4" key="1">
    <citation type="submission" date="2023-02" db="EMBL/GenBank/DDBJ databases">
        <title>Colletotrichum kahawae CIFC_Que2 genome sequencing and assembly.</title>
        <authorList>
            <person name="Baroncelli R."/>
        </authorList>
    </citation>
    <scope>NUCLEOTIDE SEQUENCE</scope>
    <source>
        <strain evidence="4">CIFC_Que2</strain>
    </source>
</reference>
<feature type="domain" description="Zn(2)-C6 fungal-type" evidence="3">
    <location>
        <begin position="60"/>
        <end position="90"/>
    </location>
</feature>
<accession>A0AAD9XZ44</accession>
<keyword evidence="1" id="KW-0539">Nucleus</keyword>
<organism evidence="4 5">
    <name type="scientific">Colletotrichum kahawae</name>
    <name type="common">Coffee berry disease fungus</name>
    <dbReference type="NCBI Taxonomy" id="34407"/>
    <lineage>
        <taxon>Eukaryota</taxon>
        <taxon>Fungi</taxon>
        <taxon>Dikarya</taxon>
        <taxon>Ascomycota</taxon>
        <taxon>Pezizomycotina</taxon>
        <taxon>Sordariomycetes</taxon>
        <taxon>Hypocreomycetidae</taxon>
        <taxon>Glomerellales</taxon>
        <taxon>Glomerellaceae</taxon>
        <taxon>Colletotrichum</taxon>
        <taxon>Colletotrichum gloeosporioides species complex</taxon>
    </lineage>
</organism>
<keyword evidence="5" id="KW-1185">Reference proteome</keyword>
<dbReference type="SMART" id="SM00066">
    <property type="entry name" value="GAL4"/>
    <property type="match status" value="1"/>
</dbReference>
<evidence type="ECO:0000313" key="5">
    <source>
        <dbReference type="Proteomes" id="UP001281614"/>
    </source>
</evidence>
<evidence type="ECO:0000256" key="1">
    <source>
        <dbReference type="ARBA" id="ARBA00023242"/>
    </source>
</evidence>
<dbReference type="InterPro" id="IPR021858">
    <property type="entry name" value="Fun_TF"/>
</dbReference>
<feature type="compositionally biased region" description="Basic and acidic residues" evidence="2">
    <location>
        <begin position="1"/>
        <end position="10"/>
    </location>
</feature>
<sequence>MSDVPNRRRDDEEEAAEEQQQRRRDHRSTTTSENDEAPPYPVKQSRGGGPRKGHTKSRNGCIGCKRRRVKCSERRPECEGCLRMGLVCEWAWPAKRVLRGAEGSVRWAAVGDSSSGDGEDEEREMVMRMGMGIGGPPPPVSGMEDLRFFQHFMLDAVPPLPVGGGEVWRGVARMAHEYDFLMHAVLALGASHLSLCSTMGGSSSDSSLSPSVTGVMERQALGHRVRAIRALNDKLSGGRLSRVDGDAAFAAMLALTFQAGYMVDGMGDFVAMVRGCHVVADNAMPCFPDSAFRGFAGPAYVSGFRSLLQPDHHHGRTPRLEDTREEDTREVLDGFVGSLRDVGALCGSVCEVEYLAGMKRVVGLAIAGSEDAYLEFAAMYNRLGEMSSDEFVRFSAAGNHAARILLGHFFLLAQVVEMINHRRGRSREGRFRARVTLAWLERIEEGLPGELKGYLGWSLGFARGRMRRLDGGEGGCVRMGLS</sequence>
<name>A0AAD9XZ44_COLKA</name>